<dbReference type="InterPro" id="IPR007759">
    <property type="entry name" value="Asxl_HARE-HTH"/>
</dbReference>
<accession>A0A1G2R867</accession>
<dbReference type="Pfam" id="PF04545">
    <property type="entry name" value="Sigma70_r4"/>
    <property type="match status" value="1"/>
</dbReference>
<keyword evidence="1" id="KW-0804">Transcription</keyword>
<evidence type="ECO:0000313" key="4">
    <source>
        <dbReference type="Proteomes" id="UP000178529"/>
    </source>
</evidence>
<evidence type="ECO:0000313" key="3">
    <source>
        <dbReference type="EMBL" id="OHA68462.1"/>
    </source>
</evidence>
<dbReference type="Proteomes" id="UP000178529">
    <property type="component" value="Unassembled WGS sequence"/>
</dbReference>
<feature type="domain" description="HTH HARE-type" evidence="2">
    <location>
        <begin position="212"/>
        <end position="281"/>
    </location>
</feature>
<dbReference type="PROSITE" id="PS51913">
    <property type="entry name" value="HTH_HARE"/>
    <property type="match status" value="1"/>
</dbReference>
<dbReference type="InterPro" id="IPR050239">
    <property type="entry name" value="Sigma-70_RNA_pol_init_factors"/>
</dbReference>
<dbReference type="PANTHER" id="PTHR30603:SF47">
    <property type="entry name" value="RNA POLYMERASE SIGMA FACTOR SIGD, CHLOROPLASTIC"/>
    <property type="match status" value="1"/>
</dbReference>
<evidence type="ECO:0000259" key="2">
    <source>
        <dbReference type="PROSITE" id="PS51913"/>
    </source>
</evidence>
<dbReference type="SUPFAM" id="SSF88659">
    <property type="entry name" value="Sigma3 and sigma4 domains of RNA polymerase sigma factors"/>
    <property type="match status" value="1"/>
</dbReference>
<dbReference type="AlphaFoldDB" id="A0A1G2R867"/>
<protein>
    <recommendedName>
        <fullName evidence="2">HTH HARE-type domain-containing protein</fullName>
    </recommendedName>
</protein>
<gene>
    <name evidence="3" type="ORF">A3J68_01540</name>
</gene>
<dbReference type="InterPro" id="IPR000943">
    <property type="entry name" value="RNA_pol_sigma70"/>
</dbReference>
<dbReference type="GO" id="GO:0006352">
    <property type="term" value="P:DNA-templated transcription initiation"/>
    <property type="evidence" value="ECO:0007669"/>
    <property type="project" value="InterPro"/>
</dbReference>
<evidence type="ECO:0000256" key="1">
    <source>
        <dbReference type="ARBA" id="ARBA00023163"/>
    </source>
</evidence>
<dbReference type="Gene3D" id="1.10.10.1250">
    <property type="entry name" value="RNA polymerase, subunit delta, N-terminal domain"/>
    <property type="match status" value="1"/>
</dbReference>
<dbReference type="InterPro" id="IPR038087">
    <property type="entry name" value="RNAP_delta_N_dom_sf"/>
</dbReference>
<sequence length="345" mass="40547">MHMKSFPYEKISFQVISHLDPRTKDIVVRRFGLEDEEPFTLERIGEKHGITRERVRQIVEGAMEDIRENITESRAKDVVEDIFERFEENLKEEGHVKREDLLLENLRNDSSPFHVLFFLNLGDQFLRQKETDLHHPFWTTKEEALETVPEFLQELHEYFEDKKEALPMEELRSIYKNSKAIAFSSLLEISKRVAKTHDGKWGLKQWPEVHPKTIRDKAFLALKHTGKPLHFREVAEVIKGLQSRLSSKIHKNILPQTVHNELIKDQRFVLVGRGKYGLIEWGFLPGTVKEVMVEILKENGGLNKDAVIEKTLLQRHVKESTILLNLQDRGTFLRDESGKYYLKRF</sequence>
<dbReference type="GO" id="GO:0003700">
    <property type="term" value="F:DNA-binding transcription factor activity"/>
    <property type="evidence" value="ECO:0007669"/>
    <property type="project" value="InterPro"/>
</dbReference>
<dbReference type="InterPro" id="IPR007630">
    <property type="entry name" value="RNA_pol_sigma70_r4"/>
</dbReference>
<dbReference type="InterPro" id="IPR013324">
    <property type="entry name" value="RNA_pol_sigma_r3/r4-like"/>
</dbReference>
<comment type="caution">
    <text evidence="3">The sequence shown here is derived from an EMBL/GenBank/DDBJ whole genome shotgun (WGS) entry which is preliminary data.</text>
</comment>
<dbReference type="PANTHER" id="PTHR30603">
    <property type="entry name" value="RNA POLYMERASE SIGMA FACTOR RPO"/>
    <property type="match status" value="1"/>
</dbReference>
<dbReference type="Gene3D" id="1.10.10.10">
    <property type="entry name" value="Winged helix-like DNA-binding domain superfamily/Winged helix DNA-binding domain"/>
    <property type="match status" value="1"/>
</dbReference>
<reference evidence="3 4" key="1">
    <citation type="journal article" date="2016" name="Nat. Commun.">
        <title>Thousands of microbial genomes shed light on interconnected biogeochemical processes in an aquifer system.</title>
        <authorList>
            <person name="Anantharaman K."/>
            <person name="Brown C.T."/>
            <person name="Hug L.A."/>
            <person name="Sharon I."/>
            <person name="Castelle C.J."/>
            <person name="Probst A.J."/>
            <person name="Thomas B.C."/>
            <person name="Singh A."/>
            <person name="Wilkins M.J."/>
            <person name="Karaoz U."/>
            <person name="Brodie E.L."/>
            <person name="Williams K.H."/>
            <person name="Hubbard S.S."/>
            <person name="Banfield J.F."/>
        </authorList>
    </citation>
    <scope>NUCLEOTIDE SEQUENCE [LARGE SCALE GENOMIC DNA]</scope>
</reference>
<dbReference type="EMBL" id="MHTY01000025">
    <property type="protein sequence ID" value="OHA68462.1"/>
    <property type="molecule type" value="Genomic_DNA"/>
</dbReference>
<dbReference type="PRINTS" id="PR00046">
    <property type="entry name" value="SIGMA70FCT"/>
</dbReference>
<proteinExistence type="predicted"/>
<organism evidence="3 4">
    <name type="scientific">Candidatus Wildermuthbacteria bacterium RIFCSPHIGHO2_02_FULL_48_16</name>
    <dbReference type="NCBI Taxonomy" id="1802453"/>
    <lineage>
        <taxon>Bacteria</taxon>
        <taxon>Candidatus Wildermuthiibacteriota</taxon>
    </lineage>
</organism>
<dbReference type="Pfam" id="PF05066">
    <property type="entry name" value="HARE-HTH"/>
    <property type="match status" value="1"/>
</dbReference>
<name>A0A1G2R867_9BACT</name>
<dbReference type="InterPro" id="IPR036388">
    <property type="entry name" value="WH-like_DNA-bd_sf"/>
</dbReference>